<sequence>MEFYLQQGKTAHCPVGIFSLQVEHDDVGFSNIITMASMG</sequence>
<accession>A0ABM5PB58</accession>
<dbReference type="EMBL" id="CP006955">
    <property type="protein sequence ID" value="AHG83402.1"/>
    <property type="molecule type" value="Genomic_DNA"/>
</dbReference>
<organism evidence="1 2">
    <name type="scientific">Bibersteinia trehalosi USDA-ARS-USMARC-189</name>
    <dbReference type="NCBI Taxonomy" id="1263831"/>
    <lineage>
        <taxon>Bacteria</taxon>
        <taxon>Pseudomonadati</taxon>
        <taxon>Pseudomonadota</taxon>
        <taxon>Gammaproteobacteria</taxon>
        <taxon>Pasteurellales</taxon>
        <taxon>Pasteurellaceae</taxon>
        <taxon>Bibersteinia</taxon>
    </lineage>
</organism>
<protein>
    <submittedName>
        <fullName evidence="1">Uncharacterized protein</fullName>
    </submittedName>
</protein>
<evidence type="ECO:0000313" key="1">
    <source>
        <dbReference type="EMBL" id="AHG83402.1"/>
    </source>
</evidence>
<reference evidence="1 2" key="1">
    <citation type="submission" date="2013-12" db="EMBL/GenBank/DDBJ databases">
        <title>Annotation of the Bibersteinia trehalosi USDA-ARS-USMARC-189 complete genome.</title>
        <authorList>
            <person name="Harhay G.P."/>
            <person name="McVey S."/>
            <person name="Clawson M.L."/>
            <person name="Bono J."/>
            <person name="Heaton M.P."/>
            <person name="Chitko-Mckown C.G."/>
            <person name="Harhay D.M."/>
            <person name="Smith T.P.L."/>
        </authorList>
    </citation>
    <scope>NUCLEOTIDE SEQUENCE [LARGE SCALE GENOMIC DNA]</scope>
    <source>
        <strain evidence="1 2">USDA-ARS-USMARC-189</strain>
    </source>
</reference>
<dbReference type="Proteomes" id="UP000019092">
    <property type="component" value="Chromosome"/>
</dbReference>
<evidence type="ECO:0000313" key="2">
    <source>
        <dbReference type="Proteomes" id="UP000019092"/>
    </source>
</evidence>
<gene>
    <name evidence="1" type="ORF">F543_5380</name>
</gene>
<keyword evidence="2" id="KW-1185">Reference proteome</keyword>
<name>A0ABM5PB58_BIBTR</name>
<proteinExistence type="predicted"/>